<feature type="transmembrane region" description="Helical" evidence="7">
    <location>
        <begin position="40"/>
        <end position="60"/>
    </location>
</feature>
<evidence type="ECO:0000256" key="2">
    <source>
        <dbReference type="ARBA" id="ARBA00022679"/>
    </source>
</evidence>
<evidence type="ECO:0000256" key="3">
    <source>
        <dbReference type="ARBA" id="ARBA00022692"/>
    </source>
</evidence>
<comment type="subcellular location">
    <subcellularLocation>
        <location evidence="1">Membrane</location>
        <topology evidence="1">Multi-pass membrane protein</topology>
    </subcellularLocation>
</comment>
<feature type="domain" description="Palmitoyltransferase DHHC" evidence="8">
    <location>
        <begin position="83"/>
        <end position="220"/>
    </location>
</feature>
<comment type="similarity">
    <text evidence="7">Belongs to the DHHC palmitoyltransferase family.</text>
</comment>
<evidence type="ECO:0000256" key="6">
    <source>
        <dbReference type="ARBA" id="ARBA00023315"/>
    </source>
</evidence>
<comment type="catalytic activity">
    <reaction evidence="7">
        <text>L-cysteinyl-[protein] + hexadecanoyl-CoA = S-hexadecanoyl-L-cysteinyl-[protein] + CoA</text>
        <dbReference type="Rhea" id="RHEA:36683"/>
        <dbReference type="Rhea" id="RHEA-COMP:10131"/>
        <dbReference type="Rhea" id="RHEA-COMP:11032"/>
        <dbReference type="ChEBI" id="CHEBI:29950"/>
        <dbReference type="ChEBI" id="CHEBI:57287"/>
        <dbReference type="ChEBI" id="CHEBI:57379"/>
        <dbReference type="ChEBI" id="CHEBI:74151"/>
        <dbReference type="EC" id="2.3.1.225"/>
    </reaction>
</comment>
<evidence type="ECO:0000256" key="7">
    <source>
        <dbReference type="RuleBase" id="RU079119"/>
    </source>
</evidence>
<dbReference type="WBParaSite" id="SSLN_0001513801-mRNA-1">
    <property type="protein sequence ID" value="SSLN_0001513801-mRNA-1"/>
    <property type="gene ID" value="SSLN_0001513801"/>
</dbReference>
<dbReference type="EMBL" id="GEEE01006560">
    <property type="protein sequence ID" value="JAP56665.1"/>
    <property type="molecule type" value="Transcribed_RNA"/>
</dbReference>
<reference evidence="12" key="2">
    <citation type="submission" date="2016-06" db="UniProtKB">
        <authorList>
            <consortium name="WormBaseParasite"/>
        </authorList>
    </citation>
    <scope>IDENTIFICATION</scope>
</reference>
<keyword evidence="5 7" id="KW-0472">Membrane</keyword>
<dbReference type="Proteomes" id="UP000275846">
    <property type="component" value="Unassembled WGS sequence"/>
</dbReference>
<evidence type="ECO:0000313" key="9">
    <source>
        <dbReference type="EMBL" id="JAP56665.1"/>
    </source>
</evidence>
<name>A0A0X3PXT0_SCHSO</name>
<dbReference type="Pfam" id="PF01529">
    <property type="entry name" value="DHHC"/>
    <property type="match status" value="1"/>
</dbReference>
<evidence type="ECO:0000313" key="11">
    <source>
        <dbReference type="Proteomes" id="UP000275846"/>
    </source>
</evidence>
<keyword evidence="6 7" id="KW-0012">Acyltransferase</keyword>
<evidence type="ECO:0000256" key="4">
    <source>
        <dbReference type="ARBA" id="ARBA00022989"/>
    </source>
</evidence>
<dbReference type="STRING" id="70667.A0A0X3PXT0"/>
<evidence type="ECO:0000259" key="8">
    <source>
        <dbReference type="Pfam" id="PF01529"/>
    </source>
</evidence>
<keyword evidence="2 7" id="KW-0808">Transferase</keyword>
<keyword evidence="4 7" id="KW-1133">Transmembrane helix</keyword>
<comment type="domain">
    <text evidence="7">The DHHC domain is required for palmitoyltransferase activity.</text>
</comment>
<evidence type="ECO:0000256" key="1">
    <source>
        <dbReference type="ARBA" id="ARBA00004141"/>
    </source>
</evidence>
<reference evidence="9" key="1">
    <citation type="submission" date="2016-01" db="EMBL/GenBank/DDBJ databases">
        <title>Reference transcriptome for the parasite Schistocephalus solidus: insights into the molecular evolution of parasitism.</title>
        <authorList>
            <person name="Hebert F.O."/>
            <person name="Grambauer S."/>
            <person name="Barber I."/>
            <person name="Landry C.R."/>
            <person name="Aubin-Horth N."/>
        </authorList>
    </citation>
    <scope>NUCLEOTIDE SEQUENCE</scope>
</reference>
<organism evidence="9">
    <name type="scientific">Schistocephalus solidus</name>
    <name type="common">Tapeworm</name>
    <dbReference type="NCBI Taxonomy" id="70667"/>
    <lineage>
        <taxon>Eukaryota</taxon>
        <taxon>Metazoa</taxon>
        <taxon>Spiralia</taxon>
        <taxon>Lophotrochozoa</taxon>
        <taxon>Platyhelminthes</taxon>
        <taxon>Cestoda</taxon>
        <taxon>Eucestoda</taxon>
        <taxon>Diphyllobothriidea</taxon>
        <taxon>Diphyllobothriidae</taxon>
        <taxon>Schistocephalus</taxon>
    </lineage>
</organism>
<reference evidence="10 11" key="3">
    <citation type="submission" date="2018-11" db="EMBL/GenBank/DDBJ databases">
        <authorList>
            <consortium name="Pathogen Informatics"/>
        </authorList>
    </citation>
    <scope>NUCLEOTIDE SEQUENCE [LARGE SCALE GENOMIC DNA]</scope>
    <source>
        <strain evidence="10 11">NST_G2</strain>
    </source>
</reference>
<evidence type="ECO:0000313" key="10">
    <source>
        <dbReference type="EMBL" id="VDM00971.1"/>
    </source>
</evidence>
<dbReference type="PANTHER" id="PTHR12246">
    <property type="entry name" value="PALMITOYLTRANSFERASE ZDHHC16"/>
    <property type="match status" value="1"/>
</dbReference>
<dbReference type="GO" id="GO:0016020">
    <property type="term" value="C:membrane"/>
    <property type="evidence" value="ECO:0007669"/>
    <property type="project" value="UniProtKB-SubCell"/>
</dbReference>
<dbReference type="EC" id="2.3.1.225" evidence="7"/>
<gene>
    <name evidence="9" type="primary">ZDH24</name>
    <name evidence="10" type="ORF">SSLN_LOCUS14585</name>
    <name evidence="9" type="ORF">TR113725</name>
</gene>
<sequence>MNWFLERCLAGTSVCLLVLTGFLLECFLIAPYSIPYGSTTYNLLFLFALFCTTIFMHNLYTMMFHDPSIRSVMLSNRRGPDWSYCLRCESVRPPRAHHCRRCDVCILRFDHHCTFLGQCVGYRNISSFLHLLVYSSIICLLSTCFNLPYFVNVLTPDWRLWQRVLCLLNPVPFFCLGWFSIPHFLLSIFTSACLVLGPAFAIFFVHHFLQVCRNQTTVEILIASPAKAITAICHEDELRPVQYDMGRAANLEQVLGPRWLLTFFFPFINSPPTSDGLSFPVRIKSHGSSSIQI</sequence>
<accession>A0A0X3PXT0</accession>
<dbReference type="AlphaFoldDB" id="A0A0X3PXT0"/>
<dbReference type="PROSITE" id="PS50216">
    <property type="entry name" value="DHHC"/>
    <property type="match status" value="1"/>
</dbReference>
<evidence type="ECO:0000313" key="12">
    <source>
        <dbReference type="WBParaSite" id="SSLN_0001513801-mRNA-1"/>
    </source>
</evidence>
<dbReference type="EMBL" id="UYSU01039112">
    <property type="protein sequence ID" value="VDM00971.1"/>
    <property type="molecule type" value="Genomic_DNA"/>
</dbReference>
<feature type="transmembrane region" description="Helical" evidence="7">
    <location>
        <begin position="131"/>
        <end position="154"/>
    </location>
</feature>
<keyword evidence="3 7" id="KW-0812">Transmembrane</keyword>
<dbReference type="InterPro" id="IPR039859">
    <property type="entry name" value="PFA4/ZDH16/20/ERF2-like"/>
</dbReference>
<feature type="transmembrane region" description="Helical" evidence="7">
    <location>
        <begin position="160"/>
        <end position="179"/>
    </location>
</feature>
<feature type="transmembrane region" description="Helical" evidence="7">
    <location>
        <begin position="186"/>
        <end position="209"/>
    </location>
</feature>
<dbReference type="GO" id="GO:0019706">
    <property type="term" value="F:protein-cysteine S-palmitoyltransferase activity"/>
    <property type="evidence" value="ECO:0007669"/>
    <property type="project" value="UniProtKB-EC"/>
</dbReference>
<proteinExistence type="inferred from homology"/>
<protein>
    <recommendedName>
        <fullName evidence="7">Palmitoyltransferase</fullName>
        <ecNumber evidence="7">2.3.1.225</ecNumber>
    </recommendedName>
</protein>
<dbReference type="OrthoDB" id="302728at2759"/>
<dbReference type="InterPro" id="IPR001594">
    <property type="entry name" value="Palmitoyltrfase_DHHC"/>
</dbReference>
<evidence type="ECO:0000256" key="5">
    <source>
        <dbReference type="ARBA" id="ARBA00023136"/>
    </source>
</evidence>
<feature type="transmembrane region" description="Helical" evidence="7">
    <location>
        <begin position="12"/>
        <end position="34"/>
    </location>
</feature>
<keyword evidence="11" id="KW-1185">Reference proteome</keyword>